<dbReference type="GO" id="GO:0006629">
    <property type="term" value="P:lipid metabolic process"/>
    <property type="evidence" value="ECO:0007669"/>
    <property type="project" value="InterPro"/>
</dbReference>
<dbReference type="EC" id="3.1.4.46" evidence="2"/>
<feature type="domain" description="GP-PDE" evidence="1">
    <location>
        <begin position="19"/>
        <end position="262"/>
    </location>
</feature>
<dbReference type="KEGG" id="uli:ETAA1_19450"/>
<dbReference type="CDD" id="cd08582">
    <property type="entry name" value="GDPD_like_2"/>
    <property type="match status" value="1"/>
</dbReference>
<dbReference type="InterPro" id="IPR030395">
    <property type="entry name" value="GP_PDE_dom"/>
</dbReference>
<dbReference type="PANTHER" id="PTHR46211:SF1">
    <property type="entry name" value="GLYCEROPHOSPHODIESTER PHOSPHODIESTERASE, CYTOPLASMIC"/>
    <property type="match status" value="1"/>
</dbReference>
<dbReference type="PANTHER" id="PTHR46211">
    <property type="entry name" value="GLYCEROPHOSPHORYL DIESTER PHOSPHODIESTERASE"/>
    <property type="match status" value="1"/>
</dbReference>
<dbReference type="PROSITE" id="PS51704">
    <property type="entry name" value="GP_PDE"/>
    <property type="match status" value="1"/>
</dbReference>
<dbReference type="Proteomes" id="UP000319576">
    <property type="component" value="Chromosome"/>
</dbReference>
<dbReference type="GO" id="GO:0008889">
    <property type="term" value="F:glycerophosphodiester phosphodiesterase activity"/>
    <property type="evidence" value="ECO:0007669"/>
    <property type="project" value="UniProtKB-EC"/>
</dbReference>
<evidence type="ECO:0000313" key="2">
    <source>
        <dbReference type="EMBL" id="QDU20002.1"/>
    </source>
</evidence>
<evidence type="ECO:0000259" key="1">
    <source>
        <dbReference type="PROSITE" id="PS51704"/>
    </source>
</evidence>
<dbReference type="EMBL" id="CP036273">
    <property type="protein sequence ID" value="QDU20002.1"/>
    <property type="molecule type" value="Genomic_DNA"/>
</dbReference>
<evidence type="ECO:0000313" key="3">
    <source>
        <dbReference type="Proteomes" id="UP000319576"/>
    </source>
</evidence>
<dbReference type="InterPro" id="IPR017946">
    <property type="entry name" value="PLC-like_Pdiesterase_TIM-brl"/>
</dbReference>
<dbReference type="AlphaFoldDB" id="A0A517XRC9"/>
<keyword evidence="3" id="KW-1185">Reference proteome</keyword>
<protein>
    <submittedName>
        <fullName evidence="2">Glycerophosphoryl diester phosphodiesterase</fullName>
        <ecNumber evidence="2">3.1.4.46</ecNumber>
    </submittedName>
</protein>
<dbReference type="RefSeq" id="WP_145236823.1">
    <property type="nucleotide sequence ID" value="NZ_CP036273.1"/>
</dbReference>
<reference evidence="2 3" key="1">
    <citation type="submission" date="2019-02" db="EMBL/GenBank/DDBJ databases">
        <title>Deep-cultivation of Planctomycetes and their phenomic and genomic characterization uncovers novel biology.</title>
        <authorList>
            <person name="Wiegand S."/>
            <person name="Jogler M."/>
            <person name="Boedeker C."/>
            <person name="Pinto D."/>
            <person name="Vollmers J."/>
            <person name="Rivas-Marin E."/>
            <person name="Kohn T."/>
            <person name="Peeters S.H."/>
            <person name="Heuer A."/>
            <person name="Rast P."/>
            <person name="Oberbeckmann S."/>
            <person name="Bunk B."/>
            <person name="Jeske O."/>
            <person name="Meyerdierks A."/>
            <person name="Storesund J.E."/>
            <person name="Kallscheuer N."/>
            <person name="Luecker S."/>
            <person name="Lage O.M."/>
            <person name="Pohl T."/>
            <person name="Merkel B.J."/>
            <person name="Hornburger P."/>
            <person name="Mueller R.-W."/>
            <person name="Bruemmer F."/>
            <person name="Labrenz M."/>
            <person name="Spormann A.M."/>
            <person name="Op den Camp H."/>
            <person name="Overmann J."/>
            <person name="Amann R."/>
            <person name="Jetten M.S.M."/>
            <person name="Mascher T."/>
            <person name="Medema M.H."/>
            <person name="Devos D.P."/>
            <person name="Kaster A.-K."/>
            <person name="Ovreas L."/>
            <person name="Rohde M."/>
            <person name="Galperin M.Y."/>
            <person name="Jogler C."/>
        </authorList>
    </citation>
    <scope>NUCLEOTIDE SEQUENCE [LARGE SCALE GENOMIC DNA]</scope>
    <source>
        <strain evidence="2 3">ETA_A1</strain>
    </source>
</reference>
<sequence length="264" mass="28205">MLHTILTGLAMTLPADRPVEIVGHRGASHDAPENTVAAVKLAWDQKADAAEFDVYRTKDGKIVVIHDKDTKRTAGGVNKVVAESTLAELRALDVGAWKDKKYAGERIPTLAEVLATVPAGKSVFIEVKPGPEVVPELLAEMKAAGLPPERTPVISFNAGVIAAVKKARPDLPAYWIVSLNAAKDKTPPTAAELVTKAKEIRADGLDLSASPALDAEYAKVVRAAGLKLYVWTVNDVAVARRMVGLGVDGITTDRPGWLREQLAR</sequence>
<accession>A0A517XRC9</accession>
<dbReference type="SUPFAM" id="SSF51695">
    <property type="entry name" value="PLC-like phosphodiesterases"/>
    <property type="match status" value="1"/>
</dbReference>
<organism evidence="2 3">
    <name type="scientific">Urbifossiella limnaea</name>
    <dbReference type="NCBI Taxonomy" id="2528023"/>
    <lineage>
        <taxon>Bacteria</taxon>
        <taxon>Pseudomonadati</taxon>
        <taxon>Planctomycetota</taxon>
        <taxon>Planctomycetia</taxon>
        <taxon>Gemmatales</taxon>
        <taxon>Gemmataceae</taxon>
        <taxon>Urbifossiella</taxon>
    </lineage>
</organism>
<keyword evidence="2" id="KW-0378">Hydrolase</keyword>
<dbReference type="Pfam" id="PF03009">
    <property type="entry name" value="GDPD"/>
    <property type="match status" value="1"/>
</dbReference>
<dbReference type="Gene3D" id="3.20.20.190">
    <property type="entry name" value="Phosphatidylinositol (PI) phosphodiesterase"/>
    <property type="match status" value="1"/>
</dbReference>
<name>A0A517XRC9_9BACT</name>
<gene>
    <name evidence="2" type="primary">ugpQ_1</name>
    <name evidence="2" type="ORF">ETAA1_19450</name>
</gene>
<proteinExistence type="predicted"/>
<dbReference type="OrthoDB" id="238714at2"/>